<dbReference type="EMBL" id="MEUA01000017">
    <property type="protein sequence ID" value="OGC15821.1"/>
    <property type="molecule type" value="Genomic_DNA"/>
</dbReference>
<evidence type="ECO:0000256" key="1">
    <source>
        <dbReference type="ARBA" id="ARBA00004429"/>
    </source>
</evidence>
<keyword evidence="7 8" id="KW-0472">Membrane</keyword>
<evidence type="ECO:0000256" key="6">
    <source>
        <dbReference type="ARBA" id="ARBA00022989"/>
    </source>
</evidence>
<dbReference type="Pfam" id="PF00482">
    <property type="entry name" value="T2SSF"/>
    <property type="match status" value="2"/>
</dbReference>
<feature type="domain" description="Type II secretion system protein GspF" evidence="9">
    <location>
        <begin position="274"/>
        <end position="396"/>
    </location>
</feature>
<dbReference type="PRINTS" id="PR00812">
    <property type="entry name" value="BCTERIALGSPF"/>
</dbReference>
<dbReference type="AlphaFoldDB" id="A0A1F4S5V7"/>
<evidence type="ECO:0000256" key="8">
    <source>
        <dbReference type="SAM" id="Phobius"/>
    </source>
</evidence>
<dbReference type="PANTHER" id="PTHR30012">
    <property type="entry name" value="GENERAL SECRETION PATHWAY PROTEIN"/>
    <property type="match status" value="1"/>
</dbReference>
<dbReference type="GO" id="GO:0005886">
    <property type="term" value="C:plasma membrane"/>
    <property type="evidence" value="ECO:0007669"/>
    <property type="project" value="UniProtKB-SubCell"/>
</dbReference>
<dbReference type="Gene3D" id="1.20.81.30">
    <property type="entry name" value="Type II secretion system (T2SS), domain F"/>
    <property type="match status" value="2"/>
</dbReference>
<keyword evidence="6 8" id="KW-1133">Transmembrane helix</keyword>
<accession>A0A1F4S5V7</accession>
<organism evidence="10 11">
    <name type="scientific">candidate division WOR-1 bacterium RIFOXYB2_FULL_36_35</name>
    <dbReference type="NCBI Taxonomy" id="1802578"/>
    <lineage>
        <taxon>Bacteria</taxon>
        <taxon>Bacillati</taxon>
        <taxon>Saganbacteria</taxon>
    </lineage>
</organism>
<evidence type="ECO:0000313" key="11">
    <source>
        <dbReference type="Proteomes" id="UP000177905"/>
    </source>
</evidence>
<dbReference type="FunFam" id="1.20.81.30:FF:000001">
    <property type="entry name" value="Type II secretion system protein F"/>
    <property type="match status" value="2"/>
</dbReference>
<evidence type="ECO:0000256" key="2">
    <source>
        <dbReference type="ARBA" id="ARBA00005745"/>
    </source>
</evidence>
<protein>
    <recommendedName>
        <fullName evidence="9">Type II secretion system protein GspF domain-containing protein</fullName>
    </recommendedName>
</protein>
<dbReference type="GO" id="GO:0015628">
    <property type="term" value="P:protein secretion by the type II secretion system"/>
    <property type="evidence" value="ECO:0007669"/>
    <property type="project" value="TreeGrafter"/>
</dbReference>
<proteinExistence type="inferred from homology"/>
<sequence length="406" mass="45372">MAKFTYKAKDQHGITITGEMESSSSDAVASRLKVMKCTPILISKEEALFSDLLEKYFSGFQKVKLDELIVFVRQLSSILAAGVPLLESLDAVYEQVQSPRFKKIILDMRHNIEGGASFSDALSNYSKVFGPIFISMVKSGERAGILGEVLERLANLLEKDFENMQKIKSAMRYPIIVLFALGIAFVVVITFVIPQFSKLYSSFKTELPLPTRILLGINYVIVNYWLFIILGLIGFVVLIKKILDTDQGRLLWDKIVLSLPIFGQLINKLILARFSRMLAAMLKSGIPIVEALNISKDTIENRILSDVVIKVKEEVVQGGGLTDPIKNAKVFPPLVVQMVAIGEKSGSLEQMLSKVADYFDRDSDYTIRNLTPLIEPLLILMLAFLVVLLALGVFLPMWDMVKLVQT</sequence>
<keyword evidence="4" id="KW-0997">Cell inner membrane</keyword>
<evidence type="ECO:0000313" key="10">
    <source>
        <dbReference type="EMBL" id="OGC15821.1"/>
    </source>
</evidence>
<evidence type="ECO:0000256" key="7">
    <source>
        <dbReference type="ARBA" id="ARBA00023136"/>
    </source>
</evidence>
<comment type="caution">
    <text evidence="10">The sequence shown here is derived from an EMBL/GenBank/DDBJ whole genome shotgun (WGS) entry which is preliminary data.</text>
</comment>
<comment type="subcellular location">
    <subcellularLocation>
        <location evidence="1">Cell inner membrane</location>
        <topology evidence="1">Multi-pass membrane protein</topology>
    </subcellularLocation>
</comment>
<dbReference type="InterPro" id="IPR003004">
    <property type="entry name" value="GspF/PilC"/>
</dbReference>
<keyword evidence="5 8" id="KW-0812">Transmembrane</keyword>
<dbReference type="PANTHER" id="PTHR30012:SF4">
    <property type="entry name" value="MSHA BIOGENESIS PROTEIN MSHG"/>
    <property type="match status" value="1"/>
</dbReference>
<evidence type="ECO:0000256" key="4">
    <source>
        <dbReference type="ARBA" id="ARBA00022519"/>
    </source>
</evidence>
<comment type="similarity">
    <text evidence="2">Belongs to the GSP F family.</text>
</comment>
<dbReference type="Proteomes" id="UP000177905">
    <property type="component" value="Unassembled WGS sequence"/>
</dbReference>
<feature type="transmembrane region" description="Helical" evidence="8">
    <location>
        <begin position="377"/>
        <end position="398"/>
    </location>
</feature>
<gene>
    <name evidence="10" type="ORF">A2290_05745</name>
</gene>
<dbReference type="InterPro" id="IPR042094">
    <property type="entry name" value="T2SS_GspF_sf"/>
</dbReference>
<keyword evidence="3" id="KW-1003">Cell membrane</keyword>
<name>A0A1F4S5V7_UNCSA</name>
<feature type="transmembrane region" description="Helical" evidence="8">
    <location>
        <begin position="213"/>
        <end position="239"/>
    </location>
</feature>
<feature type="transmembrane region" description="Helical" evidence="8">
    <location>
        <begin position="173"/>
        <end position="193"/>
    </location>
</feature>
<reference evidence="10 11" key="1">
    <citation type="journal article" date="2016" name="Nat. Commun.">
        <title>Thousands of microbial genomes shed light on interconnected biogeochemical processes in an aquifer system.</title>
        <authorList>
            <person name="Anantharaman K."/>
            <person name="Brown C.T."/>
            <person name="Hug L.A."/>
            <person name="Sharon I."/>
            <person name="Castelle C.J."/>
            <person name="Probst A.J."/>
            <person name="Thomas B.C."/>
            <person name="Singh A."/>
            <person name="Wilkins M.J."/>
            <person name="Karaoz U."/>
            <person name="Brodie E.L."/>
            <person name="Williams K.H."/>
            <person name="Hubbard S.S."/>
            <person name="Banfield J.F."/>
        </authorList>
    </citation>
    <scope>NUCLEOTIDE SEQUENCE [LARGE SCALE GENOMIC DNA]</scope>
</reference>
<evidence type="ECO:0000256" key="5">
    <source>
        <dbReference type="ARBA" id="ARBA00022692"/>
    </source>
</evidence>
<evidence type="ECO:0000259" key="9">
    <source>
        <dbReference type="Pfam" id="PF00482"/>
    </source>
</evidence>
<feature type="domain" description="Type II secretion system protein GspF" evidence="9">
    <location>
        <begin position="71"/>
        <end position="194"/>
    </location>
</feature>
<evidence type="ECO:0000256" key="3">
    <source>
        <dbReference type="ARBA" id="ARBA00022475"/>
    </source>
</evidence>
<dbReference type="InterPro" id="IPR018076">
    <property type="entry name" value="T2SS_GspF_dom"/>
</dbReference>